<dbReference type="RefSeq" id="WP_104322530.1">
    <property type="nucleotide sequence ID" value="NZ_PSSX01000013.1"/>
</dbReference>
<feature type="transmembrane region" description="Helical" evidence="7">
    <location>
        <begin position="72"/>
        <end position="91"/>
    </location>
</feature>
<keyword evidence="5 7" id="KW-1133">Transmembrane helix</keyword>
<accession>A0A2S5Z898</accession>
<dbReference type="Pfam" id="PF01810">
    <property type="entry name" value="LysE"/>
    <property type="match status" value="1"/>
</dbReference>
<evidence type="ECO:0000313" key="8">
    <source>
        <dbReference type="EMBL" id="PPI83538.1"/>
    </source>
</evidence>
<keyword evidence="4 7" id="KW-0812">Transmembrane</keyword>
<evidence type="ECO:0000256" key="5">
    <source>
        <dbReference type="ARBA" id="ARBA00022989"/>
    </source>
</evidence>
<evidence type="ECO:0000313" key="9">
    <source>
        <dbReference type="Proteomes" id="UP000239917"/>
    </source>
</evidence>
<dbReference type="GO" id="GO:0042970">
    <property type="term" value="F:homoserine transmembrane transporter activity"/>
    <property type="evidence" value="ECO:0007669"/>
    <property type="project" value="TreeGrafter"/>
</dbReference>
<keyword evidence="9" id="KW-1185">Reference proteome</keyword>
<dbReference type="AlphaFoldDB" id="A0A2S5Z898"/>
<keyword evidence="3" id="KW-1003">Cell membrane</keyword>
<evidence type="ECO:0000256" key="3">
    <source>
        <dbReference type="ARBA" id="ARBA00022475"/>
    </source>
</evidence>
<feature type="transmembrane region" description="Helical" evidence="7">
    <location>
        <begin position="147"/>
        <end position="168"/>
    </location>
</feature>
<evidence type="ECO:0000256" key="7">
    <source>
        <dbReference type="SAM" id="Phobius"/>
    </source>
</evidence>
<feature type="transmembrane region" description="Helical" evidence="7">
    <location>
        <begin position="111"/>
        <end position="135"/>
    </location>
</feature>
<dbReference type="Proteomes" id="UP000239917">
    <property type="component" value="Unassembled WGS sequence"/>
</dbReference>
<dbReference type="PANTHER" id="PTHR30086:SF14">
    <property type="entry name" value="HOMOSERINE_HOMOSERINE LACTONE EFFLUX PROTEIN"/>
    <property type="match status" value="1"/>
</dbReference>
<dbReference type="OrthoDB" id="9804822at2"/>
<dbReference type="InterPro" id="IPR001123">
    <property type="entry name" value="LeuE-type"/>
</dbReference>
<evidence type="ECO:0000256" key="4">
    <source>
        <dbReference type="ARBA" id="ARBA00022692"/>
    </source>
</evidence>
<name>A0A2S5Z898_9GAMM</name>
<gene>
    <name evidence="8" type="ORF">KEHDKFFH_14345</name>
</gene>
<protein>
    <submittedName>
        <fullName evidence="8">Amino acid permease</fullName>
    </submittedName>
</protein>
<evidence type="ECO:0000256" key="2">
    <source>
        <dbReference type="ARBA" id="ARBA00007928"/>
    </source>
</evidence>
<organism evidence="8 9">
    <name type="scientific">Marinobacter maroccanus</name>
    <dbReference type="NCBI Taxonomy" id="2055143"/>
    <lineage>
        <taxon>Bacteria</taxon>
        <taxon>Pseudomonadati</taxon>
        <taxon>Pseudomonadota</taxon>
        <taxon>Gammaproteobacteria</taxon>
        <taxon>Pseudomonadales</taxon>
        <taxon>Marinobacteraceae</taxon>
        <taxon>Marinobacter</taxon>
    </lineage>
</organism>
<evidence type="ECO:0000256" key="6">
    <source>
        <dbReference type="ARBA" id="ARBA00023136"/>
    </source>
</evidence>
<reference evidence="8 9" key="1">
    <citation type="submission" date="2018-01" db="EMBL/GenBank/DDBJ databases">
        <title>Complete genome sequences of the type strains of Marinobacter flavimaris and Marinobacter maroccanus.</title>
        <authorList>
            <person name="Palau M."/>
            <person name="Boujida N."/>
            <person name="Manresa A."/>
            <person name="Minana-Galbis D."/>
        </authorList>
    </citation>
    <scope>NUCLEOTIDE SEQUENCE [LARGE SCALE GENOMIC DNA]</scope>
    <source>
        <strain evidence="8 9">N4</strain>
    </source>
</reference>
<dbReference type="EMBL" id="PSSX01000013">
    <property type="protein sequence ID" value="PPI83538.1"/>
    <property type="molecule type" value="Genomic_DNA"/>
</dbReference>
<keyword evidence="6 7" id="KW-0472">Membrane</keyword>
<sequence length="201" mass="21128">MDWGLLITFATTFASILALPGPNAAFAVGQSLRYGARKSLAVAVGFMLATCVHGILVLSGLGVLIQRCAGALVLLKWCGVAYLVYLALQAFRSGVNIVTVSSQTMTVSKMMLSAMAVSLTNPKALLASLMIYPLFITSSGTYISQALALMTVAMAISFSIYATYIVGASKLGKHLRRSEWANKIVASFYLGAAGVLASKST</sequence>
<proteinExistence type="inferred from homology"/>
<comment type="similarity">
    <text evidence="2">Belongs to the Rht family.</text>
</comment>
<evidence type="ECO:0000256" key="1">
    <source>
        <dbReference type="ARBA" id="ARBA00004651"/>
    </source>
</evidence>
<comment type="caution">
    <text evidence="8">The sequence shown here is derived from an EMBL/GenBank/DDBJ whole genome shotgun (WGS) entry which is preliminary data.</text>
</comment>
<comment type="subcellular location">
    <subcellularLocation>
        <location evidence="1">Cell membrane</location>
        <topology evidence="1">Multi-pass membrane protein</topology>
    </subcellularLocation>
</comment>
<feature type="transmembrane region" description="Helical" evidence="7">
    <location>
        <begin position="43"/>
        <end position="65"/>
    </location>
</feature>
<dbReference type="PANTHER" id="PTHR30086">
    <property type="entry name" value="ARGININE EXPORTER PROTEIN ARGO"/>
    <property type="match status" value="1"/>
</dbReference>
<dbReference type="GO" id="GO:0005886">
    <property type="term" value="C:plasma membrane"/>
    <property type="evidence" value="ECO:0007669"/>
    <property type="project" value="UniProtKB-SubCell"/>
</dbReference>